<keyword evidence="1" id="KW-0472">Membrane</keyword>
<feature type="transmembrane region" description="Helical" evidence="1">
    <location>
        <begin position="20"/>
        <end position="39"/>
    </location>
</feature>
<evidence type="ECO:0000256" key="1">
    <source>
        <dbReference type="SAM" id="Phobius"/>
    </source>
</evidence>
<sequence>MVFVGFHSYNAVTFRITDIIYLLFSIVSNRVFMYLFAVLSDENYMHF</sequence>
<dbReference type="Proteomes" id="UP000199820">
    <property type="component" value="Unassembled WGS sequence"/>
</dbReference>
<keyword evidence="1" id="KW-0812">Transmembrane</keyword>
<name>A0A1I0GWB2_9FIRM</name>
<proteinExistence type="predicted"/>
<protein>
    <submittedName>
        <fullName evidence="2">Uncharacterized protein</fullName>
    </submittedName>
</protein>
<gene>
    <name evidence="2" type="ORF">SAMN04487771_103920</name>
</gene>
<dbReference type="AlphaFoldDB" id="A0A1I0GWB2"/>
<keyword evidence="3" id="KW-1185">Reference proteome</keyword>
<evidence type="ECO:0000313" key="2">
    <source>
        <dbReference type="EMBL" id="SET75515.1"/>
    </source>
</evidence>
<keyword evidence="1" id="KW-1133">Transmembrane helix</keyword>
<evidence type="ECO:0000313" key="3">
    <source>
        <dbReference type="Proteomes" id="UP000199820"/>
    </source>
</evidence>
<reference evidence="2 3" key="1">
    <citation type="submission" date="2016-10" db="EMBL/GenBank/DDBJ databases">
        <authorList>
            <person name="de Groot N.N."/>
        </authorList>
    </citation>
    <scope>NUCLEOTIDE SEQUENCE [LARGE SCALE GENOMIC DNA]</scope>
    <source>
        <strain evidence="2 3">KH1P1</strain>
    </source>
</reference>
<dbReference type="EMBL" id="FOIL01000039">
    <property type="protein sequence ID" value="SET75515.1"/>
    <property type="molecule type" value="Genomic_DNA"/>
</dbReference>
<accession>A0A1I0GWB2</accession>
<organism evidence="2 3">
    <name type="scientific">[Clostridium] aminophilum</name>
    <dbReference type="NCBI Taxonomy" id="1526"/>
    <lineage>
        <taxon>Bacteria</taxon>
        <taxon>Bacillati</taxon>
        <taxon>Bacillota</taxon>
        <taxon>Clostridia</taxon>
        <taxon>Lachnospirales</taxon>
        <taxon>Lachnospiraceae</taxon>
    </lineage>
</organism>